<dbReference type="InterPro" id="IPR042197">
    <property type="entry name" value="Apaf_helical"/>
</dbReference>
<evidence type="ECO:0000256" key="4">
    <source>
        <dbReference type="ARBA" id="ARBA00022840"/>
    </source>
</evidence>
<dbReference type="SUPFAM" id="SSF52540">
    <property type="entry name" value="P-loop containing nucleoside triphosphate hydrolases"/>
    <property type="match status" value="1"/>
</dbReference>
<dbReference type="AlphaFoldDB" id="A0AAD1ZZ19"/>
<dbReference type="InterPro" id="IPR057135">
    <property type="entry name" value="At4g27190-like_LRR"/>
</dbReference>
<organism evidence="8 9">
    <name type="scientific">Fraxinus pennsylvanica</name>
    <dbReference type="NCBI Taxonomy" id="56036"/>
    <lineage>
        <taxon>Eukaryota</taxon>
        <taxon>Viridiplantae</taxon>
        <taxon>Streptophyta</taxon>
        <taxon>Embryophyta</taxon>
        <taxon>Tracheophyta</taxon>
        <taxon>Spermatophyta</taxon>
        <taxon>Magnoliopsida</taxon>
        <taxon>eudicotyledons</taxon>
        <taxon>Gunneridae</taxon>
        <taxon>Pentapetalae</taxon>
        <taxon>asterids</taxon>
        <taxon>lamiids</taxon>
        <taxon>Lamiales</taxon>
        <taxon>Oleaceae</taxon>
        <taxon>Oleeae</taxon>
        <taxon>Fraxinus</taxon>
    </lineage>
</organism>
<dbReference type="PANTHER" id="PTHR33463">
    <property type="entry name" value="NB-ARC DOMAIN-CONTAINING PROTEIN-RELATED"/>
    <property type="match status" value="1"/>
</dbReference>
<dbReference type="PRINTS" id="PR00364">
    <property type="entry name" value="DISEASERSIST"/>
</dbReference>
<dbReference type="PANTHER" id="PTHR33463:SF198">
    <property type="entry name" value="RPP4C3"/>
    <property type="match status" value="1"/>
</dbReference>
<dbReference type="GO" id="GO:0005524">
    <property type="term" value="F:ATP binding"/>
    <property type="evidence" value="ECO:0007669"/>
    <property type="project" value="UniProtKB-KW"/>
</dbReference>
<dbReference type="Proteomes" id="UP000834106">
    <property type="component" value="Chromosome 16"/>
</dbReference>
<evidence type="ECO:0000256" key="1">
    <source>
        <dbReference type="ARBA" id="ARBA00008894"/>
    </source>
</evidence>
<dbReference type="SUPFAM" id="SSF52058">
    <property type="entry name" value="L domain-like"/>
    <property type="match status" value="1"/>
</dbReference>
<dbReference type="GO" id="GO:0043531">
    <property type="term" value="F:ADP binding"/>
    <property type="evidence" value="ECO:0007669"/>
    <property type="project" value="InterPro"/>
</dbReference>
<evidence type="ECO:0008006" key="10">
    <source>
        <dbReference type="Google" id="ProtNLM"/>
    </source>
</evidence>
<protein>
    <recommendedName>
        <fullName evidence="10">NB-ARC domain-containing protein</fullName>
    </recommendedName>
</protein>
<dbReference type="InterPro" id="IPR002182">
    <property type="entry name" value="NB-ARC"/>
</dbReference>
<proteinExistence type="inferred from homology"/>
<dbReference type="Gene3D" id="1.10.8.430">
    <property type="entry name" value="Helical domain of apoptotic protease-activating factors"/>
    <property type="match status" value="1"/>
</dbReference>
<dbReference type="Pfam" id="PF23247">
    <property type="entry name" value="LRR_RPS2"/>
    <property type="match status" value="1"/>
</dbReference>
<reference evidence="8" key="1">
    <citation type="submission" date="2023-05" db="EMBL/GenBank/DDBJ databases">
        <authorList>
            <person name="Huff M."/>
        </authorList>
    </citation>
    <scope>NUCLEOTIDE SEQUENCE</scope>
</reference>
<keyword evidence="4" id="KW-0547">Nucleotide-binding</keyword>
<evidence type="ECO:0000256" key="5">
    <source>
        <dbReference type="SAM" id="Coils"/>
    </source>
</evidence>
<name>A0AAD1ZZ19_9LAMI</name>
<gene>
    <name evidence="8" type="ORF">FPE_LOCUS25623</name>
</gene>
<dbReference type="InterPro" id="IPR032675">
    <property type="entry name" value="LRR_dom_sf"/>
</dbReference>
<evidence type="ECO:0000256" key="3">
    <source>
        <dbReference type="ARBA" id="ARBA00022821"/>
    </source>
</evidence>
<feature type="domain" description="NB-ARC" evidence="6">
    <location>
        <begin position="244"/>
        <end position="358"/>
    </location>
</feature>
<accession>A0AAD1ZZ19</accession>
<keyword evidence="2" id="KW-0433">Leucine-rich repeat</keyword>
<dbReference type="Pfam" id="PF00931">
    <property type="entry name" value="NB-ARC"/>
    <property type="match status" value="1"/>
</dbReference>
<dbReference type="InterPro" id="IPR050905">
    <property type="entry name" value="Plant_NBS-LRR"/>
</dbReference>
<comment type="similarity">
    <text evidence="1">Belongs to the disease resistance NB-LRR family.</text>
</comment>
<keyword evidence="5" id="KW-0175">Coiled coil</keyword>
<dbReference type="GO" id="GO:0006952">
    <property type="term" value="P:defense response"/>
    <property type="evidence" value="ECO:0007669"/>
    <property type="project" value="UniProtKB-KW"/>
</dbReference>
<sequence>MCNPLNILSCASAIAPFLVMVEIEVKQVKKNVQLGAQPTDYVASCLQGEISGTFGSIKAMDFGVEMLKWGGKRENSLRKERRRVVVVEDKQESKIRTLENKVKDLKTKKSEVLKLVSEAENNVEAIIPVVKDWLQNVDVLKKEADEVLEGATNSEMQCLFLRCPNLKTRYSLGRKATKKTAEVAKLQVEGTFQKVGEPKPPVQTPYQNPGDFGAFDTRISIKKEIMDALKDKDSIIGICGMGGVDVSHDSDVTKIQDQLAGKLGLKIQDIADKYERAERLRERIGGDNSKSILIILDDVWGDTELKKIGIPSTGYDKELKILLTSRVEDVCRNMGAQRIFRVGLLNEKESWELFKEKAEISDDATGFIKDTAEQIAMGCDGLPLALVIVGKALSKKAEHAWKNALEELRNSTVSNINGVQKLYSRIELSYNYLESDEAKSLLLLCSLYAEDKTIVIEDLVRYARGLELFRGTTTLITTRDRVNTIVNHLKSCYLLLSAEDEENVRLHDVVRNVCLQIASRDKHVYMSEHTGLKEWPEHDNNESYGAICLSSNELNHLPSGLEYPNLKFLGVTCRQQSLDIAVDFFANMKDLRVLDFTLMTIQIPSSIQLLTNLRTLCLNHCIIKIQISTFGNLKKLEVLNLFDSDLDHFPDDIAELSNLRSLDLRFTPSSRYCSLPPGILSKLKKLEELYMGVIRLRDDELEQRGYIIEEISSLTRLDTFQISTNDSQFLLQIFNILSIEKLDRFYVQLADYEHARDEIMDYYYFRRRLHICGITYASMLSQPAIDSLMRRSDVLHIEMERIMKRENVLDIDGFSGNHPTGAFDRLQEIYLRDIRDIKHLWRGVIKPPSLHNLLTLNVESCRSLKSLFSESGALCMVNLQSLRICGCGMLEEIVSMDTEQNEIVQVLEFPKLKEINLSELRNLKSFRYRSESNNLSQQIFEQVTLPNLEMLSMNKLGCTIKILDELRQIRSRKLRGLNLAFLEDASILFDFEYLFTPSMANSLVALKGLWVFGCEAIEEIIGKEEESNTSKIEIMEEQTTSRIVFPKLKIITLRRLDRFKMLSSQNCELLFPSLDYLNIQHCPVIIKLCSRELLSAPKLDKAHYRHERATNSLILPIVLRIQVQTRKAKVHGIGVGGATYWLFYLEFRTKMFVVSVVWSNLYPKAFLCFGKLQWAECYLVMRFLEQVAIDVSKDSRYASKMHM</sequence>
<dbReference type="InterPro" id="IPR027417">
    <property type="entry name" value="P-loop_NTPase"/>
</dbReference>
<dbReference type="Gene3D" id="3.80.10.10">
    <property type="entry name" value="Ribonuclease Inhibitor"/>
    <property type="match status" value="2"/>
</dbReference>
<keyword evidence="3" id="KW-0611">Plant defense</keyword>
<evidence type="ECO:0000259" key="6">
    <source>
        <dbReference type="Pfam" id="PF00931"/>
    </source>
</evidence>
<evidence type="ECO:0000256" key="2">
    <source>
        <dbReference type="ARBA" id="ARBA00022614"/>
    </source>
</evidence>
<feature type="coiled-coil region" evidence="5">
    <location>
        <begin position="88"/>
        <end position="122"/>
    </location>
</feature>
<feature type="domain" description="Disease resistance protein At4g27190-like leucine-rich repeats" evidence="7">
    <location>
        <begin position="806"/>
        <end position="888"/>
    </location>
</feature>
<evidence type="ECO:0000313" key="8">
    <source>
        <dbReference type="EMBL" id="CAI9778193.1"/>
    </source>
</evidence>
<keyword evidence="4" id="KW-0067">ATP-binding</keyword>
<evidence type="ECO:0000259" key="7">
    <source>
        <dbReference type="Pfam" id="PF23247"/>
    </source>
</evidence>
<evidence type="ECO:0000313" key="9">
    <source>
        <dbReference type="Proteomes" id="UP000834106"/>
    </source>
</evidence>
<dbReference type="Gene3D" id="3.40.50.300">
    <property type="entry name" value="P-loop containing nucleotide triphosphate hydrolases"/>
    <property type="match status" value="1"/>
</dbReference>
<dbReference type="EMBL" id="OU503051">
    <property type="protein sequence ID" value="CAI9778193.1"/>
    <property type="molecule type" value="Genomic_DNA"/>
</dbReference>
<keyword evidence="9" id="KW-1185">Reference proteome</keyword>